<dbReference type="GO" id="GO:0008170">
    <property type="term" value="F:N-methyltransferase activity"/>
    <property type="evidence" value="ECO:0007669"/>
    <property type="project" value="InterPro"/>
</dbReference>
<dbReference type="InterPro" id="IPR003356">
    <property type="entry name" value="DNA_methylase_A-5"/>
</dbReference>
<dbReference type="EMBL" id="CP064789">
    <property type="protein sequence ID" value="QSG11879.1"/>
    <property type="molecule type" value="Genomic_DNA"/>
</dbReference>
<feature type="domain" description="DNA methylase adenine-specific" evidence="1">
    <location>
        <begin position="9"/>
        <end position="79"/>
    </location>
</feature>
<proteinExistence type="predicted"/>
<reference evidence="2" key="1">
    <citation type="submission" date="2020-11" db="EMBL/GenBank/DDBJ databases">
        <title>Carbohydrate-dependent, anaerobic sulfur respiration: A novel catabolism in halophilic archaea.</title>
        <authorList>
            <person name="Sorokin D.Y."/>
            <person name="Messina E."/>
            <person name="Smedile F."/>
            <person name="La Cono V."/>
            <person name="Hallsworth J.E."/>
            <person name="Yakimov M.M."/>
        </authorList>
    </citation>
    <scope>NUCLEOTIDE SEQUENCE</scope>
    <source>
        <strain evidence="2">HSR-Bgl</strain>
    </source>
</reference>
<dbReference type="GO" id="GO:0003677">
    <property type="term" value="F:DNA binding"/>
    <property type="evidence" value="ECO:0007669"/>
    <property type="project" value="InterPro"/>
</dbReference>
<keyword evidence="2" id="KW-0489">Methyltransferase</keyword>
<dbReference type="Pfam" id="PF02384">
    <property type="entry name" value="N6_Mtase"/>
    <property type="match status" value="1"/>
</dbReference>
<dbReference type="Proteomes" id="UP000663305">
    <property type="component" value="Chromosome"/>
</dbReference>
<organism evidence="2 3">
    <name type="scientific">Halapricum desulfuricans</name>
    <dbReference type="NCBI Taxonomy" id="2841257"/>
    <lineage>
        <taxon>Archaea</taxon>
        <taxon>Methanobacteriati</taxon>
        <taxon>Methanobacteriota</taxon>
        <taxon>Stenosarchaea group</taxon>
        <taxon>Halobacteria</taxon>
        <taxon>Halobacteriales</taxon>
        <taxon>Haloarculaceae</taxon>
        <taxon>Halapricum</taxon>
    </lineage>
</organism>
<protein>
    <submittedName>
        <fullName evidence="2">Type I restriction-modification system methyltransferase subunit</fullName>
    </submittedName>
</protein>
<evidence type="ECO:0000313" key="3">
    <source>
        <dbReference type="Proteomes" id="UP000663305"/>
    </source>
</evidence>
<dbReference type="GO" id="GO:0032259">
    <property type="term" value="P:methylation"/>
    <property type="evidence" value="ECO:0007669"/>
    <property type="project" value="UniProtKB-KW"/>
</dbReference>
<dbReference type="Gene3D" id="3.40.50.150">
    <property type="entry name" value="Vaccinia Virus protein VP39"/>
    <property type="match status" value="1"/>
</dbReference>
<evidence type="ECO:0000259" key="1">
    <source>
        <dbReference type="Pfam" id="PF02384"/>
    </source>
</evidence>
<sequence>MIIDTDEQEEDTYTVADPASGSGRLLISVARTIPTEVDTMFYAQDKDLICAKMTALNMYLFGLDGYAVHGDSLKNEKNRVWQIDSTAFFGEIRELDDSEFSRTDSERITGNQIR</sequence>
<dbReference type="SUPFAM" id="SSF53335">
    <property type="entry name" value="S-adenosyl-L-methionine-dependent methyltransferases"/>
    <property type="match status" value="1"/>
</dbReference>
<accession>A0A897NLX7</accession>
<gene>
    <name evidence="2" type="primary">hsdM3</name>
    <name evidence="2" type="ORF">HSBGL_1462</name>
</gene>
<dbReference type="InterPro" id="IPR029063">
    <property type="entry name" value="SAM-dependent_MTases_sf"/>
</dbReference>
<evidence type="ECO:0000313" key="2">
    <source>
        <dbReference type="EMBL" id="QSG11879.1"/>
    </source>
</evidence>
<keyword evidence="2" id="KW-0808">Transferase</keyword>
<dbReference type="AlphaFoldDB" id="A0A897NLX7"/>
<name>A0A897NLX7_9EURY</name>